<feature type="compositionally biased region" description="Polar residues" evidence="7">
    <location>
        <begin position="115"/>
        <end position="137"/>
    </location>
</feature>
<evidence type="ECO:0000256" key="3">
    <source>
        <dbReference type="ARBA" id="ARBA00022553"/>
    </source>
</evidence>
<dbReference type="PROSITE" id="PS00012">
    <property type="entry name" value="PHOSPHOPANTETHEINE"/>
    <property type="match status" value="1"/>
</dbReference>
<dbReference type="PANTHER" id="PTHR13693:SF3">
    <property type="entry name" value="LD36009P"/>
    <property type="match status" value="1"/>
</dbReference>
<keyword evidence="3" id="KW-0597">Phosphoprotein</keyword>
<comment type="similarity">
    <text evidence="6">Belongs to the class-II pyridoxal-phosphate-dependent aminotransferase family.</text>
</comment>
<keyword evidence="4" id="KW-0808">Transferase</keyword>
<dbReference type="InterPro" id="IPR009081">
    <property type="entry name" value="PP-bd_ACP"/>
</dbReference>
<evidence type="ECO:0000256" key="6">
    <source>
        <dbReference type="RuleBase" id="RU003693"/>
    </source>
</evidence>
<dbReference type="PANTHER" id="PTHR13693">
    <property type="entry name" value="CLASS II AMINOTRANSFERASE/8-AMINO-7-OXONONANOATE SYNTHASE"/>
    <property type="match status" value="1"/>
</dbReference>
<dbReference type="Gene3D" id="3.40.640.10">
    <property type="entry name" value="Type I PLP-dependent aspartate aminotransferase-like (Major domain)"/>
    <property type="match status" value="1"/>
</dbReference>
<dbReference type="Pfam" id="PF00155">
    <property type="entry name" value="Aminotran_1_2"/>
    <property type="match status" value="1"/>
</dbReference>
<evidence type="ECO:0000313" key="10">
    <source>
        <dbReference type="Proteomes" id="UP000176944"/>
    </source>
</evidence>
<sequence>MELLNQVWNGKESSPATVVTSDHKSTVSSPKLSQGASSIATWLVSKLAEVLELDAQEIDIHRDFTDYGLNSIEAVNLSGELENFLGHRLSPTLLWDHDNIEALAEYLAEYVAKQPTENSQANHETSSARSIPETNGHISAKNGLIPNQDAEKLDNPDIPPEYHNFHLYPEYRKLQLQQEEIKALGVNNPFFTPQERVVNNTTQIGGRELINYATYNYLGMCGDPVISQAAKDAIDRYGTSACASRLLSGEKPLHRELEKEIADFIGTEDSIVYVGGHATNVTTISHLFGKNDLILHDSLSHNSILQGCILSGASIIAFPHNDCQALEKILQERRHQYQRVLIVIEGVYSTDGDIPDLAQFIAVKKRHKAFLMVDEAHSIGVLGKHGRGVGEFCGVDPADVDLWMGTLSKSFASCGGYIAGCAAVVEYLKYTSPGFVYSVGIAPPNAASVLASIRLLKAEPERVALLHQRAKLFLELAQKQGLNTGTSKDSPVIPIIVGDALKSVQLSQNLFKRGINVPFMFYPSVPQNAARLRFFITCNHTEEQIRFTVNTLAQEVAKQQPDDSTQTSPLE</sequence>
<reference evidence="10" key="1">
    <citation type="submission" date="2016-10" db="EMBL/GenBank/DDBJ databases">
        <title>Comparative genomics uncovers the prolific and rare metabolic potential of the cyanobacterial genus Moorea.</title>
        <authorList>
            <person name="Leao T."/>
            <person name="Castelao G."/>
            <person name="Korobeynikov A."/>
            <person name="Monroe E.A."/>
            <person name="Podell S."/>
            <person name="Glukhov E."/>
            <person name="Allen E."/>
            <person name="Gerwick W.H."/>
            <person name="Gerwick L."/>
        </authorList>
    </citation>
    <scope>NUCLEOTIDE SEQUENCE [LARGE SCALE GENOMIC DNA]</scope>
    <source>
        <strain evidence="10">JHB</strain>
    </source>
</reference>
<organism evidence="9 10">
    <name type="scientific">Moorena producens (strain JHB)</name>
    <dbReference type="NCBI Taxonomy" id="1454205"/>
    <lineage>
        <taxon>Bacteria</taxon>
        <taxon>Bacillati</taxon>
        <taxon>Cyanobacteriota</taxon>
        <taxon>Cyanophyceae</taxon>
        <taxon>Coleofasciculales</taxon>
        <taxon>Coleofasciculaceae</taxon>
        <taxon>Moorena</taxon>
    </lineage>
</organism>
<dbReference type="InterPro" id="IPR015421">
    <property type="entry name" value="PyrdxlP-dep_Trfase_major"/>
</dbReference>
<protein>
    <submittedName>
        <fullName evidence="9">Aminotransferase class I/II-fold pyridoxal phosphate-dependent enzyme</fullName>
    </submittedName>
</protein>
<evidence type="ECO:0000313" key="9">
    <source>
        <dbReference type="EMBL" id="AOY84794.2"/>
    </source>
</evidence>
<dbReference type="InterPro" id="IPR036736">
    <property type="entry name" value="ACP-like_sf"/>
</dbReference>
<evidence type="ECO:0000256" key="2">
    <source>
        <dbReference type="ARBA" id="ARBA00022450"/>
    </source>
</evidence>
<dbReference type="GO" id="GO:0008483">
    <property type="term" value="F:transaminase activity"/>
    <property type="evidence" value="ECO:0007669"/>
    <property type="project" value="UniProtKB-KW"/>
</dbReference>
<accession>A0A1D9GB76</accession>
<evidence type="ECO:0000256" key="5">
    <source>
        <dbReference type="ARBA" id="ARBA00022898"/>
    </source>
</evidence>
<comment type="cofactor">
    <cofactor evidence="1 6">
        <name>pyridoxal 5'-phosphate</name>
        <dbReference type="ChEBI" id="CHEBI:597326"/>
    </cofactor>
</comment>
<dbReference type="SMART" id="SM00823">
    <property type="entry name" value="PKS_PP"/>
    <property type="match status" value="1"/>
</dbReference>
<evidence type="ECO:0000256" key="4">
    <source>
        <dbReference type="ARBA" id="ARBA00022679"/>
    </source>
</evidence>
<dbReference type="InterPro" id="IPR015422">
    <property type="entry name" value="PyrdxlP-dep_Trfase_small"/>
</dbReference>
<dbReference type="SUPFAM" id="SSF47336">
    <property type="entry name" value="ACP-like"/>
    <property type="match status" value="1"/>
</dbReference>
<evidence type="ECO:0000259" key="8">
    <source>
        <dbReference type="PROSITE" id="PS50075"/>
    </source>
</evidence>
<evidence type="ECO:0000256" key="1">
    <source>
        <dbReference type="ARBA" id="ARBA00001933"/>
    </source>
</evidence>
<dbReference type="Gene3D" id="3.90.1150.10">
    <property type="entry name" value="Aspartate Aminotransferase, domain 1"/>
    <property type="match status" value="1"/>
</dbReference>
<dbReference type="EMBL" id="CP017708">
    <property type="protein sequence ID" value="AOY84794.2"/>
    <property type="molecule type" value="Genomic_DNA"/>
</dbReference>
<dbReference type="AlphaFoldDB" id="A0A1D9GB76"/>
<keyword evidence="9" id="KW-0032">Aminotransferase</keyword>
<evidence type="ECO:0000256" key="7">
    <source>
        <dbReference type="SAM" id="MobiDB-lite"/>
    </source>
</evidence>
<dbReference type="CDD" id="cd06454">
    <property type="entry name" value="KBL_like"/>
    <property type="match status" value="1"/>
</dbReference>
<dbReference type="InterPro" id="IPR050087">
    <property type="entry name" value="AON_synthase_class-II"/>
</dbReference>
<dbReference type="Pfam" id="PF00550">
    <property type="entry name" value="PP-binding"/>
    <property type="match status" value="1"/>
</dbReference>
<gene>
    <name evidence="9" type="ORF">BJP36_20685</name>
</gene>
<feature type="region of interest" description="Disordered" evidence="7">
    <location>
        <begin position="115"/>
        <end position="158"/>
    </location>
</feature>
<dbReference type="InterPro" id="IPR015424">
    <property type="entry name" value="PyrdxlP-dep_Trfase"/>
</dbReference>
<dbReference type="InterPro" id="IPR004839">
    <property type="entry name" value="Aminotransferase_I/II_large"/>
</dbReference>
<dbReference type="PROSITE" id="PS50075">
    <property type="entry name" value="CARRIER"/>
    <property type="match status" value="1"/>
</dbReference>
<dbReference type="GO" id="GO:0030170">
    <property type="term" value="F:pyridoxal phosphate binding"/>
    <property type="evidence" value="ECO:0007669"/>
    <property type="project" value="InterPro"/>
</dbReference>
<keyword evidence="5 6" id="KW-0663">Pyridoxal phosphate</keyword>
<proteinExistence type="inferred from homology"/>
<dbReference type="Gene3D" id="1.10.1200.10">
    <property type="entry name" value="ACP-like"/>
    <property type="match status" value="1"/>
</dbReference>
<keyword evidence="2" id="KW-0596">Phosphopantetheine</keyword>
<dbReference type="InterPro" id="IPR001917">
    <property type="entry name" value="Aminotrans_II_pyridoxalP_BS"/>
</dbReference>
<dbReference type="InterPro" id="IPR020806">
    <property type="entry name" value="PKS_PP-bd"/>
</dbReference>
<dbReference type="SMART" id="SM01294">
    <property type="entry name" value="PKS_PP_betabranch"/>
    <property type="match status" value="1"/>
</dbReference>
<dbReference type="InterPro" id="IPR006162">
    <property type="entry name" value="Ppantetheine_attach_site"/>
</dbReference>
<dbReference type="SUPFAM" id="SSF53383">
    <property type="entry name" value="PLP-dependent transferases"/>
    <property type="match status" value="1"/>
</dbReference>
<feature type="domain" description="Carrier" evidence="8">
    <location>
        <begin position="34"/>
        <end position="111"/>
    </location>
</feature>
<dbReference type="PROSITE" id="PS00599">
    <property type="entry name" value="AA_TRANSFER_CLASS_2"/>
    <property type="match status" value="1"/>
</dbReference>
<dbReference type="GO" id="GO:0031177">
    <property type="term" value="F:phosphopantetheine binding"/>
    <property type="evidence" value="ECO:0007669"/>
    <property type="project" value="InterPro"/>
</dbReference>
<name>A0A1D9GB76_MOOP1</name>
<dbReference type="Proteomes" id="UP000176944">
    <property type="component" value="Chromosome"/>
</dbReference>